<evidence type="ECO:0000313" key="12">
    <source>
        <dbReference type="Proteomes" id="UP001139031"/>
    </source>
</evidence>
<feature type="transmembrane region" description="Helical" evidence="9">
    <location>
        <begin position="381"/>
        <end position="405"/>
    </location>
</feature>
<dbReference type="PANTHER" id="PTHR43773">
    <property type="entry name" value="MAGNESIUM TRANSPORTER MGTE"/>
    <property type="match status" value="1"/>
</dbReference>
<evidence type="ECO:0000256" key="5">
    <source>
        <dbReference type="ARBA" id="ARBA00022842"/>
    </source>
</evidence>
<keyword evidence="3 9" id="KW-0813">Transport</keyword>
<dbReference type="SUPFAM" id="SSF158791">
    <property type="entry name" value="MgtE N-terminal domain-like"/>
    <property type="match status" value="1"/>
</dbReference>
<keyword evidence="5 9" id="KW-0460">Magnesium</keyword>
<evidence type="ECO:0000313" key="11">
    <source>
        <dbReference type="EMBL" id="MBZ5715665.1"/>
    </source>
</evidence>
<evidence type="ECO:0000256" key="7">
    <source>
        <dbReference type="ARBA" id="ARBA00023136"/>
    </source>
</evidence>
<comment type="similarity">
    <text evidence="2 9">Belongs to the SLC41A transporter family.</text>
</comment>
<proteinExistence type="inferred from homology"/>
<evidence type="ECO:0000256" key="1">
    <source>
        <dbReference type="ARBA" id="ARBA00004141"/>
    </source>
</evidence>
<dbReference type="Gene3D" id="1.10.357.20">
    <property type="entry name" value="SLC41 divalent cation transporters, integral membrane domain"/>
    <property type="match status" value="1"/>
</dbReference>
<evidence type="ECO:0000256" key="2">
    <source>
        <dbReference type="ARBA" id="ARBA00009749"/>
    </source>
</evidence>
<dbReference type="SMART" id="SM00924">
    <property type="entry name" value="MgtE_N"/>
    <property type="match status" value="1"/>
</dbReference>
<dbReference type="PANTHER" id="PTHR43773:SF1">
    <property type="entry name" value="MAGNESIUM TRANSPORTER MGTE"/>
    <property type="match status" value="1"/>
</dbReference>
<evidence type="ECO:0000259" key="10">
    <source>
        <dbReference type="PROSITE" id="PS51371"/>
    </source>
</evidence>
<organism evidence="11 12">
    <name type="scientific">Nannocystis pusilla</name>
    <dbReference type="NCBI Taxonomy" id="889268"/>
    <lineage>
        <taxon>Bacteria</taxon>
        <taxon>Pseudomonadati</taxon>
        <taxon>Myxococcota</taxon>
        <taxon>Polyangia</taxon>
        <taxon>Nannocystales</taxon>
        <taxon>Nannocystaceae</taxon>
        <taxon>Nannocystis</taxon>
    </lineage>
</organism>
<comment type="function">
    <text evidence="9">Acts as a magnesium transporter.</text>
</comment>
<dbReference type="InterPro" id="IPR038076">
    <property type="entry name" value="MgtE_N_sf"/>
</dbReference>
<dbReference type="InterPro" id="IPR046342">
    <property type="entry name" value="CBS_dom_sf"/>
</dbReference>
<dbReference type="CDD" id="cd04606">
    <property type="entry name" value="CBS_pair_Mg_transporter"/>
    <property type="match status" value="1"/>
</dbReference>
<comment type="subunit">
    <text evidence="9">Homodimer.</text>
</comment>
<dbReference type="PROSITE" id="PS51371">
    <property type="entry name" value="CBS"/>
    <property type="match status" value="2"/>
</dbReference>
<evidence type="ECO:0000256" key="4">
    <source>
        <dbReference type="ARBA" id="ARBA00022692"/>
    </source>
</evidence>
<dbReference type="SUPFAM" id="SSF54631">
    <property type="entry name" value="CBS-domain pair"/>
    <property type="match status" value="1"/>
</dbReference>
<accession>A0ABS7U529</accession>
<dbReference type="Proteomes" id="UP001139031">
    <property type="component" value="Unassembled WGS sequence"/>
</dbReference>
<name>A0ABS7U529_9BACT</name>
<dbReference type="Gene3D" id="3.10.580.10">
    <property type="entry name" value="CBS-domain"/>
    <property type="match status" value="1"/>
</dbReference>
<protein>
    <recommendedName>
        <fullName evidence="9">Magnesium transporter MgtE</fullName>
    </recommendedName>
</protein>
<dbReference type="Pfam" id="PF03448">
    <property type="entry name" value="MgtE_N"/>
    <property type="match status" value="1"/>
</dbReference>
<dbReference type="InterPro" id="IPR036739">
    <property type="entry name" value="SLC41_membr_dom_sf"/>
</dbReference>
<dbReference type="SUPFAM" id="SSF161093">
    <property type="entry name" value="MgtE membrane domain-like"/>
    <property type="match status" value="1"/>
</dbReference>
<evidence type="ECO:0000256" key="9">
    <source>
        <dbReference type="RuleBase" id="RU362011"/>
    </source>
</evidence>
<feature type="domain" description="CBS" evidence="10">
    <location>
        <begin position="132"/>
        <end position="193"/>
    </location>
</feature>
<keyword evidence="8" id="KW-0129">CBS domain</keyword>
<feature type="transmembrane region" description="Helical" evidence="9">
    <location>
        <begin position="311"/>
        <end position="335"/>
    </location>
</feature>
<dbReference type="SMART" id="SM00116">
    <property type="entry name" value="CBS"/>
    <property type="match status" value="2"/>
</dbReference>
<evidence type="ECO:0000256" key="3">
    <source>
        <dbReference type="ARBA" id="ARBA00022448"/>
    </source>
</evidence>
<comment type="caution">
    <text evidence="11">The sequence shown here is derived from an EMBL/GenBank/DDBJ whole genome shotgun (WGS) entry which is preliminary data.</text>
</comment>
<dbReference type="InterPro" id="IPR006668">
    <property type="entry name" value="Mg_transptr_MgtE_intracell_dom"/>
</dbReference>
<comment type="subcellular location">
    <subcellularLocation>
        <location evidence="9">Cell membrane</location>
        <topology evidence="9">Multi-pass membrane protein</topology>
    </subcellularLocation>
    <subcellularLocation>
        <location evidence="1">Membrane</location>
        <topology evidence="1">Multi-pass membrane protein</topology>
    </subcellularLocation>
</comment>
<feature type="transmembrane region" description="Helical" evidence="9">
    <location>
        <begin position="355"/>
        <end position="375"/>
    </location>
</feature>
<dbReference type="InterPro" id="IPR006667">
    <property type="entry name" value="SLC41_membr_dom"/>
</dbReference>
<keyword evidence="12" id="KW-1185">Reference proteome</keyword>
<dbReference type="InterPro" id="IPR006669">
    <property type="entry name" value="MgtE_transporter"/>
</dbReference>
<dbReference type="Pfam" id="PF00571">
    <property type="entry name" value="CBS"/>
    <property type="match status" value="2"/>
</dbReference>
<dbReference type="EMBL" id="JAIRAU010000057">
    <property type="protein sequence ID" value="MBZ5715665.1"/>
    <property type="molecule type" value="Genomic_DNA"/>
</dbReference>
<keyword evidence="6 9" id="KW-1133">Transmembrane helix</keyword>
<dbReference type="InterPro" id="IPR000644">
    <property type="entry name" value="CBS_dom"/>
</dbReference>
<keyword evidence="4 9" id="KW-0812">Transmembrane</keyword>
<evidence type="ECO:0000256" key="6">
    <source>
        <dbReference type="ARBA" id="ARBA00022989"/>
    </source>
</evidence>
<reference evidence="11" key="1">
    <citation type="submission" date="2021-08" db="EMBL/GenBank/DDBJ databases">
        <authorList>
            <person name="Stevens D.C."/>
        </authorList>
    </citation>
    <scope>NUCLEOTIDE SEQUENCE</scope>
    <source>
        <strain evidence="11">DSM 53165</strain>
    </source>
</reference>
<dbReference type="Gene3D" id="1.25.60.10">
    <property type="entry name" value="MgtE N-terminal domain-like"/>
    <property type="match status" value="1"/>
</dbReference>
<feature type="transmembrane region" description="Helical" evidence="9">
    <location>
        <begin position="279"/>
        <end position="299"/>
    </location>
</feature>
<dbReference type="NCBIfam" id="TIGR00400">
    <property type="entry name" value="mgtE"/>
    <property type="match status" value="1"/>
</dbReference>
<feature type="domain" description="CBS" evidence="10">
    <location>
        <begin position="194"/>
        <end position="253"/>
    </location>
</feature>
<feature type="transmembrane region" description="Helical" evidence="9">
    <location>
        <begin position="417"/>
        <end position="440"/>
    </location>
</feature>
<dbReference type="Pfam" id="PF01769">
    <property type="entry name" value="MgtE"/>
    <property type="match status" value="1"/>
</dbReference>
<evidence type="ECO:0000256" key="8">
    <source>
        <dbReference type="PROSITE-ProRule" id="PRU00703"/>
    </source>
</evidence>
<sequence length="442" mass="47381">MDVDVVQDALDANDLAKAQEWLNRHAPHEVAAELQRLDPVPTAVAFRLLDKDQALEVFEELDPHSQQTILEGLRDEAFYDLVESLEPDDRARVVQEAPAKIAHRVLAGLSPAERQMTAALLGYPEGSVGRYMTPEMVVLRRGLTAAAALDVVRAEGRDAETIYVLPLVDDHRRLVGVTTLRELVLSAADTVVDMISEEAPRAQATDDAESAARLMQEANLLALIVVDSEERVVGLLTIDDAVELIEAADTEDVARQAGASPLRGHYLTASVLQVARSRATWLLLLLVAATLTVNVLQYFEDTLARVTALALFVPLLIGTGGNAGAQSATAVVRALAVGEVRGRDVFRVVWRESRVGLGLGLVLAVLALAIGALLVEWRVAATLAGSLVAICVWASVVGAVMPLLARRLGIDPAVISAPLVTTLVDATGLIIYFTMAHLILPL</sequence>
<keyword evidence="9" id="KW-0479">Metal-binding</keyword>
<gene>
    <name evidence="11" type="primary">mgtE</name>
    <name evidence="11" type="ORF">K7C98_41100</name>
</gene>
<keyword evidence="9" id="KW-1003">Cell membrane</keyword>
<keyword evidence="7 9" id="KW-0472">Membrane</keyword>